<dbReference type="EMBL" id="MVGC01000009">
    <property type="protein sequence ID" value="RJE27087.1"/>
    <property type="molecule type" value="Genomic_DNA"/>
</dbReference>
<name>A0A3A3A0D9_9EURO</name>
<feature type="compositionally biased region" description="Pro residues" evidence="1">
    <location>
        <begin position="85"/>
        <end position="100"/>
    </location>
</feature>
<evidence type="ECO:0000313" key="2">
    <source>
        <dbReference type="EMBL" id="RJE27087.1"/>
    </source>
</evidence>
<sequence>MPRRRMLGMGTTEIVGSLVLDPKPEDEAGPLLLGIGTDELEGVMLAEDEGTTLDPVAPEPPVSVGVGSAVGAAVSTDVAGLQVSPPLPPSFPPPLPPWLPDEPFEPLVSEGGTTTV</sequence>
<gene>
    <name evidence="2" type="ORF">PHISCL_00554</name>
</gene>
<protein>
    <submittedName>
        <fullName evidence="2">Uncharacterized protein</fullName>
    </submittedName>
</protein>
<comment type="caution">
    <text evidence="2">The sequence shown here is derived from an EMBL/GenBank/DDBJ whole genome shotgun (WGS) entry which is preliminary data.</text>
</comment>
<feature type="region of interest" description="Disordered" evidence="1">
    <location>
        <begin position="81"/>
        <end position="116"/>
    </location>
</feature>
<evidence type="ECO:0000256" key="1">
    <source>
        <dbReference type="SAM" id="MobiDB-lite"/>
    </source>
</evidence>
<keyword evidence="3" id="KW-1185">Reference proteome</keyword>
<reference evidence="3" key="1">
    <citation type="submission" date="2017-02" db="EMBL/GenBank/DDBJ databases">
        <authorList>
            <person name="Tafer H."/>
            <person name="Lopandic K."/>
        </authorList>
    </citation>
    <scope>NUCLEOTIDE SEQUENCE [LARGE SCALE GENOMIC DNA]</scope>
    <source>
        <strain evidence="3">CBS 366.77</strain>
    </source>
</reference>
<organism evidence="2 3">
    <name type="scientific">Aspergillus sclerotialis</name>
    <dbReference type="NCBI Taxonomy" id="2070753"/>
    <lineage>
        <taxon>Eukaryota</taxon>
        <taxon>Fungi</taxon>
        <taxon>Dikarya</taxon>
        <taxon>Ascomycota</taxon>
        <taxon>Pezizomycotina</taxon>
        <taxon>Eurotiomycetes</taxon>
        <taxon>Eurotiomycetidae</taxon>
        <taxon>Eurotiales</taxon>
        <taxon>Aspergillaceae</taxon>
        <taxon>Aspergillus</taxon>
        <taxon>Aspergillus subgen. Polypaecilum</taxon>
    </lineage>
</organism>
<dbReference type="Proteomes" id="UP000266188">
    <property type="component" value="Unassembled WGS sequence"/>
</dbReference>
<accession>A0A3A3A0D9</accession>
<dbReference type="AlphaFoldDB" id="A0A3A3A0D9"/>
<evidence type="ECO:0000313" key="3">
    <source>
        <dbReference type="Proteomes" id="UP000266188"/>
    </source>
</evidence>
<proteinExistence type="predicted"/>